<dbReference type="EMBL" id="BARS01005454">
    <property type="protein sequence ID" value="GAF73676.1"/>
    <property type="molecule type" value="Genomic_DNA"/>
</dbReference>
<sequence>MYCKCGTPVHPVRLELGYKNCVSCSNTKTYSYVPIITHKTGNTIQIVSQEVSASVHKAWRRK</sequence>
<gene>
    <name evidence="1" type="ORF">S01H1_10699</name>
</gene>
<proteinExistence type="predicted"/>
<name>X0SEW3_9ZZZZ</name>
<reference evidence="1" key="1">
    <citation type="journal article" date="2014" name="Front. Microbiol.">
        <title>High frequency of phylogenetically diverse reductive dehalogenase-homologous genes in deep subseafloor sedimentary metagenomes.</title>
        <authorList>
            <person name="Kawai M."/>
            <person name="Futagami T."/>
            <person name="Toyoda A."/>
            <person name="Takaki Y."/>
            <person name="Nishi S."/>
            <person name="Hori S."/>
            <person name="Arai W."/>
            <person name="Tsubouchi T."/>
            <person name="Morono Y."/>
            <person name="Uchiyama I."/>
            <person name="Ito T."/>
            <person name="Fujiyama A."/>
            <person name="Inagaki F."/>
            <person name="Takami H."/>
        </authorList>
    </citation>
    <scope>NUCLEOTIDE SEQUENCE</scope>
    <source>
        <strain evidence="1">Expedition CK06-06</strain>
    </source>
</reference>
<protein>
    <submittedName>
        <fullName evidence="1">Uncharacterized protein</fullName>
    </submittedName>
</protein>
<comment type="caution">
    <text evidence="1">The sequence shown here is derived from an EMBL/GenBank/DDBJ whole genome shotgun (WGS) entry which is preliminary data.</text>
</comment>
<evidence type="ECO:0000313" key="1">
    <source>
        <dbReference type="EMBL" id="GAF73676.1"/>
    </source>
</evidence>
<organism evidence="1">
    <name type="scientific">marine sediment metagenome</name>
    <dbReference type="NCBI Taxonomy" id="412755"/>
    <lineage>
        <taxon>unclassified sequences</taxon>
        <taxon>metagenomes</taxon>
        <taxon>ecological metagenomes</taxon>
    </lineage>
</organism>
<accession>X0SEW3</accession>
<dbReference type="AlphaFoldDB" id="X0SEW3"/>